<feature type="region of interest" description="Disordered" evidence="1">
    <location>
        <begin position="243"/>
        <end position="287"/>
    </location>
</feature>
<dbReference type="EMBL" id="KZ613843">
    <property type="protein sequence ID" value="PMD57790.1"/>
    <property type="molecule type" value="Genomic_DNA"/>
</dbReference>
<dbReference type="AlphaFoldDB" id="A0A2J6T429"/>
<proteinExistence type="predicted"/>
<dbReference type="GeneID" id="36595102"/>
<gene>
    <name evidence="2" type="ORF">K444DRAFT_664925</name>
</gene>
<feature type="non-terminal residue" evidence="2">
    <location>
        <position position="352"/>
    </location>
</feature>
<organism evidence="2 3">
    <name type="scientific">Hyaloscypha bicolor E</name>
    <dbReference type="NCBI Taxonomy" id="1095630"/>
    <lineage>
        <taxon>Eukaryota</taxon>
        <taxon>Fungi</taxon>
        <taxon>Dikarya</taxon>
        <taxon>Ascomycota</taxon>
        <taxon>Pezizomycotina</taxon>
        <taxon>Leotiomycetes</taxon>
        <taxon>Helotiales</taxon>
        <taxon>Hyaloscyphaceae</taxon>
        <taxon>Hyaloscypha</taxon>
        <taxon>Hyaloscypha bicolor</taxon>
    </lineage>
</organism>
<name>A0A2J6T429_9HELO</name>
<feature type="compositionally biased region" description="Low complexity" evidence="1">
    <location>
        <begin position="333"/>
        <end position="352"/>
    </location>
</feature>
<feature type="region of interest" description="Disordered" evidence="1">
    <location>
        <begin position="319"/>
        <end position="352"/>
    </location>
</feature>
<dbReference type="RefSeq" id="XP_024734694.1">
    <property type="nucleotide sequence ID" value="XM_024887026.1"/>
</dbReference>
<dbReference type="Proteomes" id="UP000235371">
    <property type="component" value="Unassembled WGS sequence"/>
</dbReference>
<evidence type="ECO:0000256" key="1">
    <source>
        <dbReference type="SAM" id="MobiDB-lite"/>
    </source>
</evidence>
<sequence>MRTAVAYPRVHWLMGFWVDLSRRSHGRYRMKFERVDFRQVVLIQAARRQLQKSGHPRLRPSHSLRDVALLQIERVVWMVLVWTRPLMTRKLVMSNGDSPLAAESPWSRKLSAAGRAVAMGDGQSLQLTLDLGDVSAWANILGPASKAFSLLFHSSTQFQNFFNHIPPPPVQPCICIATHLSPPSLFLLLPQERRVKKRSRSLPHLLSPQRSKRPLLVFLSARRKAFEKKASCTEKSSTWTLTREFRSRSASSRRRTGATPPKQPPRLTSRERSTYHKHSSASDGRINTPLSLPLFLLNATNSARKKFISNAKRIVTTVRAAQKTSTSVKSAGPTTSTPQHTSTSSSHTTEDT</sequence>
<evidence type="ECO:0000313" key="2">
    <source>
        <dbReference type="EMBL" id="PMD57790.1"/>
    </source>
</evidence>
<reference evidence="2 3" key="1">
    <citation type="submission" date="2016-04" db="EMBL/GenBank/DDBJ databases">
        <title>A degradative enzymes factory behind the ericoid mycorrhizal symbiosis.</title>
        <authorList>
            <consortium name="DOE Joint Genome Institute"/>
            <person name="Martino E."/>
            <person name="Morin E."/>
            <person name="Grelet G."/>
            <person name="Kuo A."/>
            <person name="Kohler A."/>
            <person name="Daghino S."/>
            <person name="Barry K."/>
            <person name="Choi C."/>
            <person name="Cichocki N."/>
            <person name="Clum A."/>
            <person name="Copeland A."/>
            <person name="Hainaut M."/>
            <person name="Haridas S."/>
            <person name="Labutti K."/>
            <person name="Lindquist E."/>
            <person name="Lipzen A."/>
            <person name="Khouja H.-R."/>
            <person name="Murat C."/>
            <person name="Ohm R."/>
            <person name="Olson A."/>
            <person name="Spatafora J."/>
            <person name="Veneault-Fourrey C."/>
            <person name="Henrissat B."/>
            <person name="Grigoriev I."/>
            <person name="Martin F."/>
            <person name="Perotto S."/>
        </authorList>
    </citation>
    <scope>NUCLEOTIDE SEQUENCE [LARGE SCALE GENOMIC DNA]</scope>
    <source>
        <strain evidence="2 3">E</strain>
    </source>
</reference>
<dbReference type="InParanoid" id="A0A2J6T429"/>
<protein>
    <submittedName>
        <fullName evidence="2">Uncharacterized protein</fullName>
    </submittedName>
</protein>
<evidence type="ECO:0000313" key="3">
    <source>
        <dbReference type="Proteomes" id="UP000235371"/>
    </source>
</evidence>
<keyword evidence="3" id="KW-1185">Reference proteome</keyword>
<accession>A0A2J6T429</accession>